<keyword evidence="2" id="KW-0963">Cytoplasm</keyword>
<proteinExistence type="predicted"/>
<dbReference type="InterPro" id="IPR007793">
    <property type="entry name" value="DivIVA_fam"/>
</dbReference>
<evidence type="ECO:0000313" key="9">
    <source>
        <dbReference type="Proteomes" id="UP000539953"/>
    </source>
</evidence>
<evidence type="ECO:0000256" key="5">
    <source>
        <dbReference type="ARBA" id="ARBA00023306"/>
    </source>
</evidence>
<evidence type="ECO:0000256" key="7">
    <source>
        <dbReference type="SAM" id="MobiDB-lite"/>
    </source>
</evidence>
<reference evidence="8 9" key="1">
    <citation type="submission" date="2020-08" db="EMBL/GenBank/DDBJ databases">
        <title>Genomic Encyclopedia of Type Strains, Phase IV (KMG-IV): sequencing the most valuable type-strain genomes for metagenomic binning, comparative biology and taxonomic classification.</title>
        <authorList>
            <person name="Goeker M."/>
        </authorList>
    </citation>
    <scope>NUCLEOTIDE SEQUENCE [LARGE SCALE GENOMIC DNA]</scope>
    <source>
        <strain evidence="8 9">DSM 25799</strain>
    </source>
</reference>
<feature type="compositionally biased region" description="Basic residues" evidence="7">
    <location>
        <begin position="119"/>
        <end position="128"/>
    </location>
</feature>
<feature type="coiled-coil region" evidence="6">
    <location>
        <begin position="40"/>
        <end position="81"/>
    </location>
</feature>
<dbReference type="GO" id="GO:0051301">
    <property type="term" value="P:cell division"/>
    <property type="evidence" value="ECO:0007669"/>
    <property type="project" value="UniProtKB-KW"/>
</dbReference>
<gene>
    <name evidence="8" type="ORF">HNQ47_000041</name>
</gene>
<keyword evidence="9" id="KW-1185">Reference proteome</keyword>
<comment type="caution">
    <text evidence="8">The sequence shown here is derived from an EMBL/GenBank/DDBJ whole genome shotgun (WGS) entry which is preliminary data.</text>
</comment>
<protein>
    <submittedName>
        <fullName evidence="8">DivIVA domain-containing protein</fullName>
    </submittedName>
</protein>
<dbReference type="EMBL" id="JACHHK010000001">
    <property type="protein sequence ID" value="MBB5182038.1"/>
    <property type="molecule type" value="Genomic_DNA"/>
</dbReference>
<dbReference type="PANTHER" id="PTHR35794:SF1">
    <property type="entry name" value="CELL CYCLE PROTEIN GPSB"/>
    <property type="match status" value="1"/>
</dbReference>
<sequence>MANNMNLTAQDIYEKEFHVDLKGYAPEEVDEYLDQVIEDYQNYDDELESRNQAILRYEEKIKELQKQIFTLNNENKKLQEKLKAGYIEAPNTDQVDILKRLSRLEAAVFGNQGTYNGRRGYRQKKPYSKNHSNQRRDNAPHTESAKPQEN</sequence>
<accession>A0A7W8CUY7</accession>
<evidence type="ECO:0000256" key="4">
    <source>
        <dbReference type="ARBA" id="ARBA00023054"/>
    </source>
</evidence>
<dbReference type="InterPro" id="IPR019933">
    <property type="entry name" value="DivIVA_domain"/>
</dbReference>
<dbReference type="NCBIfam" id="TIGR03544">
    <property type="entry name" value="DivI1A_domain"/>
    <property type="match status" value="1"/>
</dbReference>
<dbReference type="PANTHER" id="PTHR35794">
    <property type="entry name" value="CELL DIVISION PROTEIN DIVIVA"/>
    <property type="match status" value="1"/>
</dbReference>
<dbReference type="GO" id="GO:0005737">
    <property type="term" value="C:cytoplasm"/>
    <property type="evidence" value="ECO:0007669"/>
    <property type="project" value="UniProtKB-SubCell"/>
</dbReference>
<feature type="compositionally biased region" description="Basic and acidic residues" evidence="7">
    <location>
        <begin position="134"/>
        <end position="150"/>
    </location>
</feature>
<evidence type="ECO:0000313" key="8">
    <source>
        <dbReference type="EMBL" id="MBB5182038.1"/>
    </source>
</evidence>
<keyword evidence="3" id="KW-0132">Cell division</keyword>
<keyword evidence="5" id="KW-0131">Cell cycle</keyword>
<feature type="region of interest" description="Disordered" evidence="7">
    <location>
        <begin position="112"/>
        <end position="150"/>
    </location>
</feature>
<dbReference type="NCBIfam" id="NF010725">
    <property type="entry name" value="PRK14127.1"/>
    <property type="match status" value="1"/>
</dbReference>
<dbReference type="RefSeq" id="WP_183326421.1">
    <property type="nucleotide sequence ID" value="NZ_JACHHK010000001.1"/>
</dbReference>
<dbReference type="Proteomes" id="UP000539953">
    <property type="component" value="Unassembled WGS sequence"/>
</dbReference>
<evidence type="ECO:0000256" key="3">
    <source>
        <dbReference type="ARBA" id="ARBA00022618"/>
    </source>
</evidence>
<evidence type="ECO:0000256" key="2">
    <source>
        <dbReference type="ARBA" id="ARBA00022490"/>
    </source>
</evidence>
<organism evidence="8 9">
    <name type="scientific">Catenisphaera adipataccumulans</name>
    <dbReference type="NCBI Taxonomy" id="700500"/>
    <lineage>
        <taxon>Bacteria</taxon>
        <taxon>Bacillati</taxon>
        <taxon>Bacillota</taxon>
        <taxon>Erysipelotrichia</taxon>
        <taxon>Erysipelotrichales</taxon>
        <taxon>Erysipelotrichaceae</taxon>
        <taxon>Catenisphaera</taxon>
    </lineage>
</organism>
<dbReference type="Pfam" id="PF05103">
    <property type="entry name" value="DivIVA"/>
    <property type="match status" value="1"/>
</dbReference>
<evidence type="ECO:0000256" key="1">
    <source>
        <dbReference type="ARBA" id="ARBA00004496"/>
    </source>
</evidence>
<dbReference type="Gene3D" id="6.10.250.660">
    <property type="match status" value="1"/>
</dbReference>
<dbReference type="AlphaFoldDB" id="A0A7W8CUY7"/>
<name>A0A7W8CUY7_9FIRM</name>
<evidence type="ECO:0000256" key="6">
    <source>
        <dbReference type="SAM" id="Coils"/>
    </source>
</evidence>
<comment type="subcellular location">
    <subcellularLocation>
        <location evidence="1">Cytoplasm</location>
    </subcellularLocation>
</comment>
<keyword evidence="4 6" id="KW-0175">Coiled coil</keyword>